<protein>
    <recommendedName>
        <fullName evidence="2">Sulfotransferase</fullName>
    </recommendedName>
</protein>
<dbReference type="PANTHER" id="PTHR10704:SF44">
    <property type="entry name" value="LD35051P-RELATED"/>
    <property type="match status" value="1"/>
</dbReference>
<dbReference type="GO" id="GO:0006044">
    <property type="term" value="P:N-acetylglucosamine metabolic process"/>
    <property type="evidence" value="ECO:0007669"/>
    <property type="project" value="TreeGrafter"/>
</dbReference>
<name>A0A7V1LM68_CALAY</name>
<proteinExistence type="predicted"/>
<evidence type="ECO:0008006" key="2">
    <source>
        <dbReference type="Google" id="ProtNLM"/>
    </source>
</evidence>
<organism evidence="1">
    <name type="scientific">Caldithrix abyssi</name>
    <dbReference type="NCBI Taxonomy" id="187145"/>
    <lineage>
        <taxon>Bacteria</taxon>
        <taxon>Pseudomonadati</taxon>
        <taxon>Calditrichota</taxon>
        <taxon>Calditrichia</taxon>
        <taxon>Calditrichales</taxon>
        <taxon>Calditrichaceae</taxon>
        <taxon>Caldithrix</taxon>
    </lineage>
</organism>
<dbReference type="GO" id="GO:0006790">
    <property type="term" value="P:sulfur compound metabolic process"/>
    <property type="evidence" value="ECO:0007669"/>
    <property type="project" value="TreeGrafter"/>
</dbReference>
<dbReference type="Gene3D" id="3.40.50.300">
    <property type="entry name" value="P-loop containing nucleotide triphosphate hydrolases"/>
    <property type="match status" value="1"/>
</dbReference>
<dbReference type="GO" id="GO:0001517">
    <property type="term" value="F:N-acetylglucosamine 6-O-sulfotransferase activity"/>
    <property type="evidence" value="ECO:0007669"/>
    <property type="project" value="TreeGrafter"/>
</dbReference>
<gene>
    <name evidence="1" type="ORF">ENJ10_07535</name>
</gene>
<dbReference type="SUPFAM" id="SSF52540">
    <property type="entry name" value="P-loop containing nucleoside triphosphate hydrolases"/>
    <property type="match status" value="1"/>
</dbReference>
<dbReference type="InterPro" id="IPR027417">
    <property type="entry name" value="P-loop_NTPase"/>
</dbReference>
<dbReference type="InterPro" id="IPR051135">
    <property type="entry name" value="Gal/GlcNAc/GalNAc_ST"/>
</dbReference>
<dbReference type="AlphaFoldDB" id="A0A7V1LM68"/>
<accession>A0A7V1LM68</accession>
<dbReference type="PANTHER" id="PTHR10704">
    <property type="entry name" value="CARBOHYDRATE SULFOTRANSFERASE"/>
    <property type="match status" value="1"/>
</dbReference>
<sequence length="315" mass="37493">MSENYTKKPLLVSGLQRSGTTWTAKMIALSPEMFYVLEPFNFLREPIHLFGAGTNFPFFPEVDEELFLKMRSGLGLSLSGQELKIYMKQSSSPKYHLYHLVRYFTLNHRLKKHMRPVIQDPFAIFMAPWLGRRLDIRMLFLFRHPAAYINSMKRMKWGFNFDWLARQEALMEEVLADFRDEILKWAPQEFIPFSIETQALVWNIFTTVMLRYRDGHKDWLFYRHEDLSRKPIESFKKIYREIGLVYDDSIIRQIEKFTGAQNRTAAKEGKMHTLRRNSLENIKIWQSQLSTGEIDTIRHLTSPVCDKLYSDEDWN</sequence>
<evidence type="ECO:0000313" key="1">
    <source>
        <dbReference type="EMBL" id="HED10525.1"/>
    </source>
</evidence>
<dbReference type="Proteomes" id="UP000886005">
    <property type="component" value="Unassembled WGS sequence"/>
</dbReference>
<dbReference type="EMBL" id="DRLD01000209">
    <property type="protein sequence ID" value="HED10525.1"/>
    <property type="molecule type" value="Genomic_DNA"/>
</dbReference>
<comment type="caution">
    <text evidence="1">The sequence shown here is derived from an EMBL/GenBank/DDBJ whole genome shotgun (WGS) entry which is preliminary data.</text>
</comment>
<reference evidence="1" key="1">
    <citation type="journal article" date="2020" name="mSystems">
        <title>Genome- and Community-Level Interaction Insights into Carbon Utilization and Element Cycling Functions of Hydrothermarchaeota in Hydrothermal Sediment.</title>
        <authorList>
            <person name="Zhou Z."/>
            <person name="Liu Y."/>
            <person name="Xu W."/>
            <person name="Pan J."/>
            <person name="Luo Z.H."/>
            <person name="Li M."/>
        </authorList>
    </citation>
    <scope>NUCLEOTIDE SEQUENCE [LARGE SCALE GENOMIC DNA]</scope>
    <source>
        <strain evidence="1">HyVt-456</strain>
    </source>
</reference>